<dbReference type="InterPro" id="IPR005644">
    <property type="entry name" value="NolW-like"/>
</dbReference>
<reference evidence="11" key="1">
    <citation type="submission" date="2020-02" db="EMBL/GenBank/DDBJ databases">
        <authorList>
            <person name="Meier V. D."/>
        </authorList>
    </citation>
    <scope>NUCLEOTIDE SEQUENCE</scope>
    <source>
        <strain evidence="11">AVDCRST_MAG74</strain>
    </source>
</reference>
<dbReference type="NCBIfam" id="TIGR02515">
    <property type="entry name" value="IV_pilus_PilQ"/>
    <property type="match status" value="1"/>
</dbReference>
<dbReference type="PANTHER" id="PTHR30604">
    <property type="entry name" value="PROTEIN TRANSPORT PROTEIN HOFQ"/>
    <property type="match status" value="1"/>
</dbReference>
<dbReference type="InterPro" id="IPR013355">
    <property type="entry name" value="Pilus_4_PilQ"/>
</dbReference>
<evidence type="ECO:0000256" key="2">
    <source>
        <dbReference type="ARBA" id="ARBA00022448"/>
    </source>
</evidence>
<keyword evidence="4" id="KW-0472">Membrane</keyword>
<dbReference type="AlphaFoldDB" id="A0A6J4NLI8"/>
<organism evidence="11">
    <name type="scientific">uncultured Pyrinomonadaceae bacterium</name>
    <dbReference type="NCBI Taxonomy" id="2283094"/>
    <lineage>
        <taxon>Bacteria</taxon>
        <taxon>Pseudomonadati</taxon>
        <taxon>Acidobacteriota</taxon>
        <taxon>Blastocatellia</taxon>
        <taxon>Blastocatellales</taxon>
        <taxon>Pyrinomonadaceae</taxon>
        <taxon>environmental samples</taxon>
    </lineage>
</organism>
<comment type="subcellular location">
    <subcellularLocation>
        <location evidence="7">Cell outer membrane</location>
    </subcellularLocation>
    <subcellularLocation>
        <location evidence="1">Membrane</location>
    </subcellularLocation>
</comment>
<dbReference type="PANTHER" id="PTHR30604:SF1">
    <property type="entry name" value="DNA UTILIZATION PROTEIN HOFQ"/>
    <property type="match status" value="1"/>
</dbReference>
<dbReference type="PRINTS" id="PR00811">
    <property type="entry name" value="BCTERIALGSPD"/>
</dbReference>
<evidence type="ECO:0000256" key="7">
    <source>
        <dbReference type="RuleBase" id="RU004004"/>
    </source>
</evidence>
<evidence type="ECO:0000259" key="10">
    <source>
        <dbReference type="Pfam" id="PF03958"/>
    </source>
</evidence>
<evidence type="ECO:0000256" key="4">
    <source>
        <dbReference type="ARBA" id="ARBA00023136"/>
    </source>
</evidence>
<name>A0A6J4NLI8_9BACT</name>
<feature type="region of interest" description="Disordered" evidence="8">
    <location>
        <begin position="535"/>
        <end position="585"/>
    </location>
</feature>
<proteinExistence type="inferred from homology"/>
<comment type="similarity">
    <text evidence="6">Belongs to the bacterial secretin family.</text>
</comment>
<keyword evidence="5" id="KW-0998">Cell outer membrane</keyword>
<dbReference type="GO" id="GO:0009279">
    <property type="term" value="C:cell outer membrane"/>
    <property type="evidence" value="ECO:0007669"/>
    <property type="project" value="UniProtKB-SubCell"/>
</dbReference>
<evidence type="ECO:0000256" key="1">
    <source>
        <dbReference type="ARBA" id="ARBA00004370"/>
    </source>
</evidence>
<dbReference type="Gene3D" id="3.30.1370.120">
    <property type="match status" value="1"/>
</dbReference>
<evidence type="ECO:0000259" key="9">
    <source>
        <dbReference type="Pfam" id="PF00263"/>
    </source>
</evidence>
<feature type="domain" description="NolW-like" evidence="10">
    <location>
        <begin position="200"/>
        <end position="244"/>
    </location>
</feature>
<feature type="compositionally biased region" description="Polar residues" evidence="8">
    <location>
        <begin position="541"/>
        <end position="555"/>
    </location>
</feature>
<feature type="compositionally biased region" description="Low complexity" evidence="8">
    <location>
        <begin position="556"/>
        <end position="572"/>
    </location>
</feature>
<dbReference type="Pfam" id="PF00263">
    <property type="entry name" value="Secretin"/>
    <property type="match status" value="1"/>
</dbReference>
<feature type="domain" description="Type II/III secretion system secretin-like" evidence="9">
    <location>
        <begin position="352"/>
        <end position="510"/>
    </location>
</feature>
<dbReference type="Pfam" id="PF03958">
    <property type="entry name" value="Secretin_N"/>
    <property type="match status" value="1"/>
</dbReference>
<feature type="region of interest" description="Disordered" evidence="8">
    <location>
        <begin position="282"/>
        <end position="303"/>
    </location>
</feature>
<evidence type="ECO:0000256" key="8">
    <source>
        <dbReference type="SAM" id="MobiDB-lite"/>
    </source>
</evidence>
<sequence>MDSLKNLSGYGKRAVFALMIISSIALTSFTQTVESQQQGKRFGDPGFIGEPINLNVVNADIRDILNYITEQYGVNFVIDKSVKAVPVTINVNNVPWNIALESVLRSQELGVQVNGSILRIAEQKTLADEQSIAQRIRDNQLDTSPLYTEFIRLNYARASGTLNGDSGGAGAFTSGVSSNSSNAGSISNSGGSDQGILGIIKRRLSRRGAVEVDGRSNTLIITDVRENIDAIRQLATLLDQPEPQVEIEARIVIATRNFSRDLGVQLAALVLSNGRAASFATAPGSQLQDPAGGAGGGAGAQNTTGFRENGIPVGIGRDPNNSLISSIPNTVIGLTTGIFGSAQISALITAGEAKGQAKTIATPRITTLNNRPAQIESGSQIPVTTIQPGGGAAGTLIATTEYVSVPLRLAVTPQITDVGTVLLNVVAENSSAVATGGFAPAISTQRMQTQVMVPDGGTTVVGGALLDSERETQDRTPGLARVPLLGNLFKRKGVFRDSTELLFFITPRIYRPDYQGNLTSGKISDGQRSTTILQPVPLGNPASNSVVPSNTIPSNQQSPIVPVQPVQQVQPTVQPPTTPGSINRP</sequence>
<accession>A0A6J4NLI8</accession>
<evidence type="ECO:0000256" key="3">
    <source>
        <dbReference type="ARBA" id="ARBA00022729"/>
    </source>
</evidence>
<dbReference type="InterPro" id="IPR004846">
    <property type="entry name" value="T2SS/T3SS_dom"/>
</dbReference>
<evidence type="ECO:0008006" key="12">
    <source>
        <dbReference type="Google" id="ProtNLM"/>
    </source>
</evidence>
<gene>
    <name evidence="11" type="ORF">AVDCRST_MAG74-950</name>
</gene>
<dbReference type="GO" id="GO:0009306">
    <property type="term" value="P:protein secretion"/>
    <property type="evidence" value="ECO:0007669"/>
    <property type="project" value="InterPro"/>
</dbReference>
<dbReference type="InterPro" id="IPR001775">
    <property type="entry name" value="GspD/PilQ"/>
</dbReference>
<evidence type="ECO:0000256" key="6">
    <source>
        <dbReference type="RuleBase" id="RU004003"/>
    </source>
</evidence>
<dbReference type="EMBL" id="CADCUR010000065">
    <property type="protein sequence ID" value="CAA9388576.1"/>
    <property type="molecule type" value="Genomic_DNA"/>
</dbReference>
<evidence type="ECO:0000256" key="5">
    <source>
        <dbReference type="ARBA" id="ARBA00023237"/>
    </source>
</evidence>
<dbReference type="InterPro" id="IPR038591">
    <property type="entry name" value="NolW-like_sf"/>
</dbReference>
<keyword evidence="3" id="KW-0732">Signal</keyword>
<keyword evidence="2 7" id="KW-0813">Transport</keyword>
<evidence type="ECO:0000313" key="11">
    <source>
        <dbReference type="EMBL" id="CAA9388576.1"/>
    </source>
</evidence>
<dbReference type="InterPro" id="IPR051808">
    <property type="entry name" value="Type_IV_pilus_biogenesis"/>
</dbReference>
<dbReference type="Gene3D" id="3.30.1370.130">
    <property type="match status" value="1"/>
</dbReference>
<protein>
    <recommendedName>
        <fullName evidence="12">Type IV pilus biogenesis protein PilQ</fullName>
    </recommendedName>
</protein>